<evidence type="ECO:0000256" key="1">
    <source>
        <dbReference type="SAM" id="MobiDB-lite"/>
    </source>
</evidence>
<evidence type="ECO:0000313" key="2">
    <source>
        <dbReference type="EMBL" id="KIJ27249.1"/>
    </source>
</evidence>
<gene>
    <name evidence="2" type="ORF">M422DRAFT_271631</name>
</gene>
<evidence type="ECO:0000313" key="3">
    <source>
        <dbReference type="Proteomes" id="UP000054279"/>
    </source>
</evidence>
<feature type="compositionally biased region" description="Basic and acidic residues" evidence="1">
    <location>
        <begin position="301"/>
        <end position="313"/>
    </location>
</feature>
<keyword evidence="3" id="KW-1185">Reference proteome</keyword>
<proteinExistence type="predicted"/>
<organism evidence="2 3">
    <name type="scientific">Sphaerobolus stellatus (strain SS14)</name>
    <dbReference type="NCBI Taxonomy" id="990650"/>
    <lineage>
        <taxon>Eukaryota</taxon>
        <taxon>Fungi</taxon>
        <taxon>Dikarya</taxon>
        <taxon>Basidiomycota</taxon>
        <taxon>Agaricomycotina</taxon>
        <taxon>Agaricomycetes</taxon>
        <taxon>Phallomycetidae</taxon>
        <taxon>Geastrales</taxon>
        <taxon>Sphaerobolaceae</taxon>
        <taxon>Sphaerobolus</taxon>
    </lineage>
</organism>
<dbReference type="HOGENOM" id="CLU_061024_0_0_1"/>
<dbReference type="EMBL" id="KN837342">
    <property type="protein sequence ID" value="KIJ27249.1"/>
    <property type="molecule type" value="Genomic_DNA"/>
</dbReference>
<accession>A0A0C9TZM2</accession>
<dbReference type="Proteomes" id="UP000054279">
    <property type="component" value="Unassembled WGS sequence"/>
</dbReference>
<dbReference type="AlphaFoldDB" id="A0A0C9TZM2"/>
<feature type="compositionally biased region" description="Basic and acidic residues" evidence="1">
    <location>
        <begin position="321"/>
        <end position="355"/>
    </location>
</feature>
<feature type="region of interest" description="Disordered" evidence="1">
    <location>
        <begin position="300"/>
        <end position="384"/>
    </location>
</feature>
<feature type="compositionally biased region" description="Basic and acidic residues" evidence="1">
    <location>
        <begin position="364"/>
        <end position="384"/>
    </location>
</feature>
<sequence length="409" mass="46593">MANAVLYKKLKDVPVLPPIRLTDPCRTLDGFQAVPKFKGQKDPSRGETWVEADTDEWSSIVAGYWWAYDKDYADLNKLFLLLKKKEDMVAEQKQKVEEAQKRKEVAVPVASGSGKGKGKMKEVVQDTDSESIVKEEFRETCLNCKENKAICVFTYLTAGKKMSCDRCFHRKMVNGHIEGLKVDTKDRNMLAGEELYHKYNLQQQESLRWAQSVFMEVVKLDIRLRELEVKLKTVGQLVPEDLLDDTEQGHMHIISKHNYIAHNCAFNMKQLATQYALGKGHEAKALLMDAQGGIEVADVMESGKKRSRDDKDVGPGSSKNARVEDEVVRKEGQGSREREKRVEVEKGVEPEKEMESAPSTVGGSEKRKEKEKEKDMRSEILGEDTMKEKKWYPNVNRIENVTCSIIVNM</sequence>
<protein>
    <submittedName>
        <fullName evidence="2">Uncharacterized protein</fullName>
    </submittedName>
</protein>
<reference evidence="2 3" key="1">
    <citation type="submission" date="2014-06" db="EMBL/GenBank/DDBJ databases">
        <title>Evolutionary Origins and Diversification of the Mycorrhizal Mutualists.</title>
        <authorList>
            <consortium name="DOE Joint Genome Institute"/>
            <consortium name="Mycorrhizal Genomics Consortium"/>
            <person name="Kohler A."/>
            <person name="Kuo A."/>
            <person name="Nagy L.G."/>
            <person name="Floudas D."/>
            <person name="Copeland A."/>
            <person name="Barry K.W."/>
            <person name="Cichocki N."/>
            <person name="Veneault-Fourrey C."/>
            <person name="LaButti K."/>
            <person name="Lindquist E.A."/>
            <person name="Lipzen A."/>
            <person name="Lundell T."/>
            <person name="Morin E."/>
            <person name="Murat C."/>
            <person name="Riley R."/>
            <person name="Ohm R."/>
            <person name="Sun H."/>
            <person name="Tunlid A."/>
            <person name="Henrissat B."/>
            <person name="Grigoriev I.V."/>
            <person name="Hibbett D.S."/>
            <person name="Martin F."/>
        </authorList>
    </citation>
    <scope>NUCLEOTIDE SEQUENCE [LARGE SCALE GENOMIC DNA]</scope>
    <source>
        <strain evidence="2 3">SS14</strain>
    </source>
</reference>
<name>A0A0C9TZM2_SPHS4</name>